<dbReference type="GO" id="GO:0000724">
    <property type="term" value="P:double-strand break repair via homologous recombination"/>
    <property type="evidence" value="ECO:0007669"/>
    <property type="project" value="TreeGrafter"/>
</dbReference>
<evidence type="ECO:0000259" key="12">
    <source>
        <dbReference type="PROSITE" id="PS51192"/>
    </source>
</evidence>
<evidence type="ECO:0000259" key="13">
    <source>
        <dbReference type="PROSITE" id="PS51194"/>
    </source>
</evidence>
<dbReference type="PROSITE" id="PS51194">
    <property type="entry name" value="HELICASE_CTER"/>
    <property type="match status" value="1"/>
</dbReference>
<dbReference type="InterPro" id="IPR027417">
    <property type="entry name" value="P-loop_NTPase"/>
</dbReference>
<feature type="compositionally biased region" description="Low complexity" evidence="11">
    <location>
        <begin position="736"/>
        <end position="747"/>
    </location>
</feature>
<dbReference type="Pfam" id="PF08236">
    <property type="entry name" value="SRI"/>
    <property type="match status" value="1"/>
</dbReference>
<dbReference type="EC" id="5.6.2.4" evidence="10"/>
<comment type="similarity">
    <text evidence="2 10">Belongs to the helicase family. RecQ subfamily.</text>
</comment>
<dbReference type="SUPFAM" id="SSF52540">
    <property type="entry name" value="P-loop containing nucleoside triphosphate hydrolases"/>
    <property type="match status" value="1"/>
</dbReference>
<comment type="subcellular location">
    <subcellularLocation>
        <location evidence="1 10">Nucleus</location>
    </subcellularLocation>
</comment>
<dbReference type="GO" id="GO:0006355">
    <property type="term" value="P:regulation of DNA-templated transcription"/>
    <property type="evidence" value="ECO:0007669"/>
    <property type="project" value="InterPro"/>
</dbReference>
<evidence type="ECO:0000256" key="5">
    <source>
        <dbReference type="ARBA" id="ARBA00022806"/>
    </source>
</evidence>
<gene>
    <name evidence="14" type="ORF">LOD99_14663</name>
</gene>
<dbReference type="InterPro" id="IPR014001">
    <property type="entry name" value="Helicase_ATP-bd"/>
</dbReference>
<dbReference type="GO" id="GO:0016787">
    <property type="term" value="F:hydrolase activity"/>
    <property type="evidence" value="ECO:0007669"/>
    <property type="project" value="UniProtKB-KW"/>
</dbReference>
<dbReference type="GO" id="GO:0005694">
    <property type="term" value="C:chromosome"/>
    <property type="evidence" value="ECO:0007669"/>
    <property type="project" value="InterPro"/>
</dbReference>
<dbReference type="GO" id="GO:0009378">
    <property type="term" value="F:four-way junction helicase activity"/>
    <property type="evidence" value="ECO:0007669"/>
    <property type="project" value="TreeGrafter"/>
</dbReference>
<evidence type="ECO:0000256" key="11">
    <source>
        <dbReference type="SAM" id="MobiDB-lite"/>
    </source>
</evidence>
<dbReference type="Pfam" id="PF00271">
    <property type="entry name" value="Helicase_C"/>
    <property type="match status" value="1"/>
</dbReference>
<dbReference type="GO" id="GO:0003677">
    <property type="term" value="F:DNA binding"/>
    <property type="evidence" value="ECO:0007669"/>
    <property type="project" value="UniProtKB-KW"/>
</dbReference>
<keyword evidence="15" id="KW-1185">Reference proteome</keyword>
<dbReference type="Proteomes" id="UP001165289">
    <property type="component" value="Unassembled WGS sequence"/>
</dbReference>
<keyword evidence="5 10" id="KW-0347">Helicase</keyword>
<comment type="caution">
    <text evidence="14">The sequence shown here is derived from an EMBL/GenBank/DDBJ whole genome shotgun (WGS) entry which is preliminary data.</text>
</comment>
<dbReference type="SMART" id="SM00487">
    <property type="entry name" value="DEXDc"/>
    <property type="match status" value="1"/>
</dbReference>
<dbReference type="FunFam" id="3.40.50.300:FF:001389">
    <property type="entry name" value="ATP-dependent DNA helicase RecQ"/>
    <property type="match status" value="1"/>
</dbReference>
<dbReference type="SMART" id="SM00490">
    <property type="entry name" value="HELICc"/>
    <property type="match status" value="1"/>
</dbReference>
<feature type="domain" description="Helicase C-terminal" evidence="13">
    <location>
        <begin position="274"/>
        <end position="421"/>
    </location>
</feature>
<evidence type="ECO:0000256" key="9">
    <source>
        <dbReference type="ARBA" id="ARBA00034617"/>
    </source>
</evidence>
<reference evidence="14 15" key="1">
    <citation type="journal article" date="2023" name="BMC Biol.">
        <title>The compact genome of the sponge Oopsacas minuta (Hexactinellida) is lacking key metazoan core genes.</title>
        <authorList>
            <person name="Santini S."/>
            <person name="Schenkelaars Q."/>
            <person name="Jourda C."/>
            <person name="Duchesne M."/>
            <person name="Belahbib H."/>
            <person name="Rocher C."/>
            <person name="Selva M."/>
            <person name="Riesgo A."/>
            <person name="Vervoort M."/>
            <person name="Leys S.P."/>
            <person name="Kodjabachian L."/>
            <person name="Le Bivic A."/>
            <person name="Borchiellini C."/>
            <person name="Claverie J.M."/>
            <person name="Renard E."/>
        </authorList>
    </citation>
    <scope>NUCLEOTIDE SEQUENCE [LARGE SCALE GENOMIC DNA]</scope>
    <source>
        <strain evidence="14">SPO-2</strain>
    </source>
</reference>
<dbReference type="InterPro" id="IPR002464">
    <property type="entry name" value="DNA/RNA_helicase_DEAH_CS"/>
</dbReference>
<dbReference type="PROSITE" id="PS51192">
    <property type="entry name" value="HELICASE_ATP_BIND_1"/>
    <property type="match status" value="1"/>
</dbReference>
<name>A0AAV7KBW2_9METZ</name>
<dbReference type="Pfam" id="PF16124">
    <property type="entry name" value="RecQ_Zn_bind"/>
    <property type="match status" value="1"/>
</dbReference>
<evidence type="ECO:0000256" key="1">
    <source>
        <dbReference type="ARBA" id="ARBA00004123"/>
    </source>
</evidence>
<dbReference type="Gene3D" id="3.40.50.300">
    <property type="entry name" value="P-loop containing nucleotide triphosphate hydrolases"/>
    <property type="match status" value="2"/>
</dbReference>
<dbReference type="CDD" id="cd18794">
    <property type="entry name" value="SF2_C_RecQ"/>
    <property type="match status" value="1"/>
</dbReference>
<dbReference type="GO" id="GO:0005524">
    <property type="term" value="F:ATP binding"/>
    <property type="evidence" value="ECO:0007669"/>
    <property type="project" value="UniProtKB-KW"/>
</dbReference>
<dbReference type="InterPro" id="IPR038190">
    <property type="entry name" value="SRI_sf"/>
</dbReference>
<evidence type="ECO:0000256" key="10">
    <source>
        <dbReference type="RuleBase" id="RU364117"/>
    </source>
</evidence>
<proteinExistence type="inferred from homology"/>
<dbReference type="GO" id="GO:0043138">
    <property type="term" value="F:3'-5' DNA helicase activity"/>
    <property type="evidence" value="ECO:0007669"/>
    <property type="project" value="UniProtKB-EC"/>
</dbReference>
<dbReference type="InterPro" id="IPR001650">
    <property type="entry name" value="Helicase_C-like"/>
</dbReference>
<dbReference type="InterPro" id="IPR032284">
    <property type="entry name" value="RecQ_Zn-bd"/>
</dbReference>
<feature type="region of interest" description="Disordered" evidence="11">
    <location>
        <begin position="508"/>
        <end position="527"/>
    </location>
</feature>
<feature type="compositionally biased region" description="Basic and acidic residues" evidence="11">
    <location>
        <begin position="748"/>
        <end position="758"/>
    </location>
</feature>
<feature type="domain" description="Helicase ATP-binding" evidence="12">
    <location>
        <begin position="26"/>
        <end position="200"/>
    </location>
</feature>
<dbReference type="NCBIfam" id="TIGR00614">
    <property type="entry name" value="recQ_fam"/>
    <property type="match status" value="1"/>
</dbReference>
<keyword evidence="7" id="KW-0238">DNA-binding</keyword>
<dbReference type="InterPro" id="IPR011545">
    <property type="entry name" value="DEAD/DEAH_box_helicase_dom"/>
</dbReference>
<dbReference type="EMBL" id="JAKMXF010000066">
    <property type="protein sequence ID" value="KAI6658987.1"/>
    <property type="molecule type" value="Genomic_DNA"/>
</dbReference>
<evidence type="ECO:0000256" key="7">
    <source>
        <dbReference type="ARBA" id="ARBA00023125"/>
    </source>
</evidence>
<dbReference type="AlphaFoldDB" id="A0AAV7KBW2"/>
<dbReference type="GO" id="GO:0005737">
    <property type="term" value="C:cytoplasm"/>
    <property type="evidence" value="ECO:0007669"/>
    <property type="project" value="TreeGrafter"/>
</dbReference>
<accession>A0AAV7KBW2</accession>
<evidence type="ECO:0000256" key="2">
    <source>
        <dbReference type="ARBA" id="ARBA00005446"/>
    </source>
</evidence>
<feature type="compositionally biased region" description="Polar residues" evidence="11">
    <location>
        <begin position="759"/>
        <end position="781"/>
    </location>
</feature>
<dbReference type="PANTHER" id="PTHR13710:SF152">
    <property type="entry name" value="ATP-DEPENDENT DNA HELICASE Q5"/>
    <property type="match status" value="1"/>
</dbReference>
<dbReference type="PANTHER" id="PTHR13710">
    <property type="entry name" value="DNA HELICASE RECQ FAMILY MEMBER"/>
    <property type="match status" value="1"/>
</dbReference>
<evidence type="ECO:0000256" key="3">
    <source>
        <dbReference type="ARBA" id="ARBA00022741"/>
    </source>
</evidence>
<evidence type="ECO:0000256" key="8">
    <source>
        <dbReference type="ARBA" id="ARBA00023242"/>
    </source>
</evidence>
<keyword evidence="8 10" id="KW-0539">Nucleus</keyword>
<dbReference type="Gene3D" id="1.10.1740.100">
    <property type="entry name" value="Set2, Rpb1 interacting domain"/>
    <property type="match status" value="1"/>
</dbReference>
<comment type="catalytic activity">
    <reaction evidence="9 10">
        <text>Couples ATP hydrolysis with the unwinding of duplex DNA by translocating in the 3'-5' direction.</text>
        <dbReference type="EC" id="5.6.2.4"/>
    </reaction>
</comment>
<dbReference type="InterPro" id="IPR004589">
    <property type="entry name" value="DNA_helicase_ATP-dep_RecQ"/>
</dbReference>
<evidence type="ECO:0000256" key="4">
    <source>
        <dbReference type="ARBA" id="ARBA00022801"/>
    </source>
</evidence>
<dbReference type="Gene3D" id="6.10.250.2460">
    <property type="match status" value="1"/>
</dbReference>
<keyword evidence="6 10" id="KW-0067">ATP-binding</keyword>
<keyword evidence="4 10" id="KW-0378">Hydrolase</keyword>
<evidence type="ECO:0000313" key="15">
    <source>
        <dbReference type="Proteomes" id="UP001165289"/>
    </source>
</evidence>
<evidence type="ECO:0000313" key="14">
    <source>
        <dbReference type="EMBL" id="KAI6658987.1"/>
    </source>
</evidence>
<dbReference type="PROSITE" id="PS00690">
    <property type="entry name" value="DEAH_ATP_HELICASE"/>
    <property type="match status" value="1"/>
</dbReference>
<evidence type="ECO:0000256" key="6">
    <source>
        <dbReference type="ARBA" id="ARBA00022840"/>
    </source>
</evidence>
<protein>
    <recommendedName>
        <fullName evidence="10">ATP-dependent DNA helicase</fullName>
        <ecNumber evidence="10">5.6.2.4</ecNumber>
    </recommendedName>
</protein>
<dbReference type="Pfam" id="PF00270">
    <property type="entry name" value="DEAD"/>
    <property type="match status" value="1"/>
</dbReference>
<dbReference type="GO" id="GO:0005634">
    <property type="term" value="C:nucleus"/>
    <property type="evidence" value="ECO:0007669"/>
    <property type="project" value="UniProtKB-SubCell"/>
</dbReference>
<dbReference type="CDD" id="cd17920">
    <property type="entry name" value="DEXHc_RecQ"/>
    <property type="match status" value="1"/>
</dbReference>
<dbReference type="InterPro" id="IPR013257">
    <property type="entry name" value="SRI"/>
</dbReference>
<organism evidence="14 15">
    <name type="scientific">Oopsacas minuta</name>
    <dbReference type="NCBI Taxonomy" id="111878"/>
    <lineage>
        <taxon>Eukaryota</taxon>
        <taxon>Metazoa</taxon>
        <taxon>Porifera</taxon>
        <taxon>Hexactinellida</taxon>
        <taxon>Hexasterophora</taxon>
        <taxon>Lyssacinosida</taxon>
        <taxon>Leucopsacidae</taxon>
        <taxon>Oopsacas</taxon>
    </lineage>
</organism>
<keyword evidence="3 10" id="KW-0547">Nucleotide-binding</keyword>
<sequence length="895" mass="100184">MNSLQSSLHKLGLTRFLSDTQEEAVRTVLQGHRDVFVSMPTGAGKSLCYQLPAANSTGVFFVVSPLLALIEDQVVACNARHVSAAALNSNTTKSDKENLLRDLYNSAPKVKLLYITPEYVATLQCMRLASHLHKNGMFAYFVVDEAHCVSQWGHDFRPAYLKLGDFRKHFPGVPCLALTATATEAVRKDIFEFLSLTDALPLTLPCHRGNLFYDVKFKETIIKPENDLREFAISCLTQSDSIATKPVRTRSSKVKSFKSPLYSDNSQTTSIAETDVSGVTFIGSGIIYCHTRDACSDLSHQLSTKGLTCKPYHAGLSKKDRLSCQQDWMQGKFPVIVATISFGMGVDKQDVRFVAHWDVPKSLEGYYQESGRAGRDGGPAFCRLYFSRKQRDLVRFIIQKEECKAVGKKGENDQRFQAALSSFEKMSHYCEKPRCRHAAFAEYFSDPKPVCVKNCDYCKDMDATQKLANAHKAHHLTKEFKQKDTPYVKPESSGSYYNRELYGGGKWGHKQDLSDSSTGDEADEDGWTKAGKDELTKVINLELKKRKKRIKSAQKNEVERCKPSDCKVREPCGQSIRGLGVKTREMNLDRLQSALEENALARGVDLCVTAAKQLEYKIFSDNITVPGYQASIYRILSEIRTSTKNLELYHIPSCQTEPLSDSDDDMLVQQSVFQPASELLSTAGNTCTNYSTEFKNASDVREISTECKVTDVMEIVQSQFPNDTSQCVSGKRKTAADTTQASSSSSDSKPHLQTDKRQLSTQLIDLTQSGTRANNTPSQPLLDNKPTKENIKTSTVTSASTKDTHKDIAGVVVCILSPYFSQQKKITSKELFKLFAKELTRFLLKCNHVESVDFLAKRVIEEYFKTKETFASSEDLKLLTQIEIKLQVLPAEKTY</sequence>
<feature type="region of interest" description="Disordered" evidence="11">
    <location>
        <begin position="723"/>
        <end position="798"/>
    </location>
</feature>
<comment type="catalytic activity">
    <reaction evidence="10">
        <text>ATP + H2O = ADP + phosphate + H(+)</text>
        <dbReference type="Rhea" id="RHEA:13065"/>
        <dbReference type="ChEBI" id="CHEBI:15377"/>
        <dbReference type="ChEBI" id="CHEBI:15378"/>
        <dbReference type="ChEBI" id="CHEBI:30616"/>
        <dbReference type="ChEBI" id="CHEBI:43474"/>
        <dbReference type="ChEBI" id="CHEBI:456216"/>
    </reaction>
</comment>